<dbReference type="GO" id="GO:0004252">
    <property type="term" value="F:serine-type endopeptidase activity"/>
    <property type="evidence" value="ECO:0007669"/>
    <property type="project" value="TreeGrafter"/>
</dbReference>
<dbReference type="AlphaFoldDB" id="A0A7G9GIN2"/>
<keyword evidence="6" id="KW-1185">Reference proteome</keyword>
<proteinExistence type="inferred from homology"/>
<name>A0A7G9GIN2_9FIRM</name>
<comment type="similarity">
    <text evidence="1">Belongs to the peptidase S9C family.</text>
</comment>
<keyword evidence="2" id="KW-0645">Protease</keyword>
<evidence type="ECO:0000256" key="1">
    <source>
        <dbReference type="ARBA" id="ARBA00010040"/>
    </source>
</evidence>
<organism evidence="5 6">
    <name type="scientific">[Eubacterium] hominis</name>
    <dbReference type="NCBI Taxonomy" id="2764325"/>
    <lineage>
        <taxon>Bacteria</taxon>
        <taxon>Bacillati</taxon>
        <taxon>Bacillota</taxon>
        <taxon>Erysipelotrichia</taxon>
        <taxon>Erysipelotrichales</taxon>
        <taxon>Erysipelotrichaceae</taxon>
        <taxon>Amedibacillus</taxon>
    </lineage>
</organism>
<reference evidence="5 6" key="1">
    <citation type="submission" date="2020-08" db="EMBL/GenBank/DDBJ databases">
        <authorList>
            <person name="Liu C."/>
            <person name="Sun Q."/>
        </authorList>
    </citation>
    <scope>NUCLEOTIDE SEQUENCE [LARGE SCALE GENOMIC DNA]</scope>
    <source>
        <strain evidence="5 6">NSJ-61</strain>
    </source>
</reference>
<gene>
    <name evidence="5" type="ORF">H9Q80_10195</name>
</gene>
<dbReference type="PANTHER" id="PTHR42776">
    <property type="entry name" value="SERINE PEPTIDASE S9 FAMILY MEMBER"/>
    <property type="match status" value="1"/>
</dbReference>
<dbReference type="PANTHER" id="PTHR42776:SF27">
    <property type="entry name" value="DIPEPTIDYL PEPTIDASE FAMILY MEMBER 6"/>
    <property type="match status" value="1"/>
</dbReference>
<evidence type="ECO:0000259" key="4">
    <source>
        <dbReference type="Pfam" id="PF00326"/>
    </source>
</evidence>
<evidence type="ECO:0000313" key="6">
    <source>
        <dbReference type="Proteomes" id="UP000515856"/>
    </source>
</evidence>
<accession>A0A7G9GIN2</accession>
<keyword evidence="3" id="KW-0378">Hydrolase</keyword>
<dbReference type="EMBL" id="CP060636">
    <property type="protein sequence ID" value="QNM10664.1"/>
    <property type="molecule type" value="Genomic_DNA"/>
</dbReference>
<dbReference type="Gene3D" id="3.40.50.1820">
    <property type="entry name" value="alpha/beta hydrolase"/>
    <property type="match status" value="1"/>
</dbReference>
<dbReference type="InterPro" id="IPR029058">
    <property type="entry name" value="AB_hydrolase_fold"/>
</dbReference>
<dbReference type="KEGG" id="ehn:H9Q80_10195"/>
<dbReference type="Proteomes" id="UP000515856">
    <property type="component" value="Chromosome"/>
</dbReference>
<feature type="domain" description="Peptidase S9 prolyl oligopeptidase catalytic" evidence="4">
    <location>
        <begin position="454"/>
        <end position="661"/>
    </location>
</feature>
<evidence type="ECO:0000256" key="2">
    <source>
        <dbReference type="ARBA" id="ARBA00022670"/>
    </source>
</evidence>
<evidence type="ECO:0000256" key="3">
    <source>
        <dbReference type="ARBA" id="ARBA00022801"/>
    </source>
</evidence>
<dbReference type="InterPro" id="IPR001375">
    <property type="entry name" value="Peptidase_S9_cat"/>
</dbReference>
<protein>
    <submittedName>
        <fullName evidence="5">S9 family peptidase</fullName>
    </submittedName>
</protein>
<dbReference type="GO" id="GO:0006508">
    <property type="term" value="P:proteolysis"/>
    <property type="evidence" value="ECO:0007669"/>
    <property type="project" value="UniProtKB-KW"/>
</dbReference>
<evidence type="ECO:0000313" key="5">
    <source>
        <dbReference type="EMBL" id="QNM10664.1"/>
    </source>
</evidence>
<dbReference type="SUPFAM" id="SSF53474">
    <property type="entry name" value="alpha/beta-Hydrolases"/>
    <property type="match status" value="1"/>
</dbReference>
<dbReference type="RefSeq" id="WP_117454715.1">
    <property type="nucleotide sequence ID" value="NZ_CP060636.1"/>
</dbReference>
<dbReference type="FunFam" id="3.40.50.1820:FF:000028">
    <property type="entry name" value="S9 family peptidase"/>
    <property type="match status" value="1"/>
</dbReference>
<dbReference type="Pfam" id="PF00326">
    <property type="entry name" value="Peptidase_S9"/>
    <property type="match status" value="1"/>
</dbReference>
<dbReference type="SUPFAM" id="SSF82171">
    <property type="entry name" value="DPP6 N-terminal domain-like"/>
    <property type="match status" value="1"/>
</dbReference>
<sequence>MKETIQLKDFLDFSYLSNLQDNGKDIAYVVSRCNEKDNSYDQKLHMWKNDQDVTLTQSGKESLYLWEDEHTLLFANMRDPQDQKAVENGEEKTVFYRLDTRGGEAVKAFEIPLTVLDIKMVSTHVFALCVNFDLRYSSMPFETEEIKKKRVREKMEMLDYEVLDELPFYFNGAGYTNKTRRSLFLFEETSGKLKRISLPLFQMDTFIINDDKTKIYFTGVSYAQVQPMKNGLFMYDIKKDSLSTCINTETYSIMHLENWGNDILFAASKQERYGINENPKFYLMHQETWEVSKLYDFDEAIGNTVGSDCRFGKTRSVMVYEDACYFIATILNSSILYRLDKSGNLSTVIEKEGSIDDFTIVNGTIYYIAMHDMRLQELYAYCFKDHSSTRLTGFHDDFYQSKDIRMPEPVTITQGEETIYGWVLTPHDFNPHSYYPAILDIHGGPKTVYGQVYYHEMQVWANMGYVVFFANPRGGDGRGNAFADIRGKYGTIDYDDLMKFTDTVLEKYPCIDIARLGVTGGSYGGFMTNWIITHTNRFAAAASQRSIANWISFMTTSDIGEEFTKDQQSGDIWQNHEKLWWHSPLRYVDSCKTPTLFIHSNEDYRCPYSEGLQMYSALCMHGIDTRLCMFKGENHELSRGGKPKHRIKRLEEITNWMNQHL</sequence>